<evidence type="ECO:0000256" key="2">
    <source>
        <dbReference type="SAM" id="SignalP"/>
    </source>
</evidence>
<protein>
    <submittedName>
        <fullName evidence="4">Amino acid ABC transporter</fullName>
    </submittedName>
</protein>
<dbReference type="Pfam" id="PF00497">
    <property type="entry name" value="SBP_bac_3"/>
    <property type="match status" value="1"/>
</dbReference>
<dbReference type="Proteomes" id="UP000646478">
    <property type="component" value="Unassembled WGS sequence"/>
</dbReference>
<keyword evidence="5" id="KW-1185">Reference proteome</keyword>
<accession>A0A916S2X0</accession>
<keyword evidence="1 2" id="KW-0732">Signal</keyword>
<feature type="chain" id="PRO_5037057335" evidence="2">
    <location>
        <begin position="24"/>
        <end position="278"/>
    </location>
</feature>
<evidence type="ECO:0000313" key="4">
    <source>
        <dbReference type="EMBL" id="GGA78982.1"/>
    </source>
</evidence>
<sequence length="278" mass="30349">MRFAVLVLALILGFSFASAPAMAASPDIPYLWDRRERIAKPDLSKLRRVRFLTTADFPPFNFIDSGGRLAGYNIDLARAICDELGIGDICQVEAVPWGELLPKLKSGDGEAIIAGLEPTAENRMEFAFSRPYLGLPARFVTRRDAMLDEPLNLRNKRVGVLGGTAHEAMLRRYFPSAVIENFIGKEQLFANLKSGKLDAAFGDGMTLSFWLGDKASEGCCAFSGGPYLGPQFLGSGLAIAVLGDNAQLAKAFDHALEALEQKGVLAELYLKYFPIGFY</sequence>
<dbReference type="EMBL" id="BMHH01000001">
    <property type="protein sequence ID" value="GGA78982.1"/>
    <property type="molecule type" value="Genomic_DNA"/>
</dbReference>
<feature type="signal peptide" evidence="2">
    <location>
        <begin position="1"/>
        <end position="23"/>
    </location>
</feature>
<evidence type="ECO:0000313" key="5">
    <source>
        <dbReference type="Proteomes" id="UP000646478"/>
    </source>
</evidence>
<proteinExistence type="predicted"/>
<dbReference type="InterPro" id="IPR001638">
    <property type="entry name" value="Solute-binding_3/MltF_N"/>
</dbReference>
<feature type="domain" description="Solute-binding protein family 3/N-terminal" evidence="3">
    <location>
        <begin position="48"/>
        <end position="276"/>
    </location>
</feature>
<comment type="caution">
    <text evidence="4">The sequence shown here is derived from an EMBL/GenBank/DDBJ whole genome shotgun (WGS) entry which is preliminary data.</text>
</comment>
<organism evidence="4 5">
    <name type="scientific">Brucella endophytica</name>
    <dbReference type="NCBI Taxonomy" id="1963359"/>
    <lineage>
        <taxon>Bacteria</taxon>
        <taxon>Pseudomonadati</taxon>
        <taxon>Pseudomonadota</taxon>
        <taxon>Alphaproteobacteria</taxon>
        <taxon>Hyphomicrobiales</taxon>
        <taxon>Brucellaceae</taxon>
        <taxon>Brucella/Ochrobactrum group</taxon>
        <taxon>Brucella</taxon>
    </lineage>
</organism>
<gene>
    <name evidence="4" type="ORF">GCM10011491_02740</name>
</gene>
<dbReference type="PANTHER" id="PTHR35936">
    <property type="entry name" value="MEMBRANE-BOUND LYTIC MUREIN TRANSGLYCOSYLASE F"/>
    <property type="match status" value="1"/>
</dbReference>
<dbReference type="SMART" id="SM00062">
    <property type="entry name" value="PBPb"/>
    <property type="match status" value="1"/>
</dbReference>
<dbReference type="SUPFAM" id="SSF53850">
    <property type="entry name" value="Periplasmic binding protein-like II"/>
    <property type="match status" value="1"/>
</dbReference>
<reference evidence="4" key="1">
    <citation type="journal article" date="2014" name="Int. J. Syst. Evol. Microbiol.">
        <title>Complete genome sequence of Corynebacterium casei LMG S-19264T (=DSM 44701T), isolated from a smear-ripened cheese.</title>
        <authorList>
            <consortium name="US DOE Joint Genome Institute (JGI-PGF)"/>
            <person name="Walter F."/>
            <person name="Albersmeier A."/>
            <person name="Kalinowski J."/>
            <person name="Ruckert C."/>
        </authorList>
    </citation>
    <scope>NUCLEOTIDE SEQUENCE</scope>
    <source>
        <strain evidence="4">CGMCC 1.15082</strain>
    </source>
</reference>
<dbReference type="RefSeq" id="WP_188820710.1">
    <property type="nucleotide sequence ID" value="NZ_BMHH01000001.1"/>
</dbReference>
<dbReference type="PANTHER" id="PTHR35936:SF35">
    <property type="entry name" value="L-CYSTINE-BINDING PROTEIN TCYJ"/>
    <property type="match status" value="1"/>
</dbReference>
<dbReference type="AlphaFoldDB" id="A0A916S2X0"/>
<evidence type="ECO:0000256" key="1">
    <source>
        <dbReference type="ARBA" id="ARBA00022729"/>
    </source>
</evidence>
<name>A0A916S2X0_9HYPH</name>
<dbReference type="Gene3D" id="3.40.190.10">
    <property type="entry name" value="Periplasmic binding protein-like II"/>
    <property type="match status" value="2"/>
</dbReference>
<reference evidence="4" key="2">
    <citation type="submission" date="2020-09" db="EMBL/GenBank/DDBJ databases">
        <authorList>
            <person name="Sun Q."/>
            <person name="Zhou Y."/>
        </authorList>
    </citation>
    <scope>NUCLEOTIDE SEQUENCE</scope>
    <source>
        <strain evidence="4">CGMCC 1.15082</strain>
    </source>
</reference>
<evidence type="ECO:0000259" key="3">
    <source>
        <dbReference type="SMART" id="SM00062"/>
    </source>
</evidence>